<dbReference type="InterPro" id="IPR006035">
    <property type="entry name" value="Ureohydrolase"/>
</dbReference>
<dbReference type="PROSITE" id="PS51409">
    <property type="entry name" value="ARGINASE_2"/>
    <property type="match status" value="1"/>
</dbReference>
<comment type="caution">
    <text evidence="4">The sequence shown here is derived from an EMBL/GenBank/DDBJ whole genome shotgun (WGS) entry which is preliminary data.</text>
</comment>
<comment type="similarity">
    <text evidence="3">Belongs to the arginase family.</text>
</comment>
<keyword evidence="1" id="KW-0479">Metal-binding</keyword>
<sequence length="320" mass="33978">MGWLRKFRRTSINQDSGMSTSPSFLSLPDRLTDGVKPRAVIFGAGHGSTYLGKDSSGHALAAGAIRRASQEDAGLVSHWDFDLGSPLFDGQPVCCVDAGNIPTTMHDNAGNRARIEEKTRDILALPAVPVLLGGDDSVVIPFLAGFAGHGPVWILQIDAHIDWRDEVHGEPYGYSSPMRRASEMPHVAGIVQVGLRGVGSARPAEIEAARQYGSRFVTAREVHAHGFDAALRHIPEGAKVIVTLDCDGLDPSIMPGVAARTPGGLTYTQVIDLIAGLGKRARIVGFDLVELYPPADLDGLSALTASRLLVNAIAAIVRQA</sequence>
<dbReference type="PANTHER" id="PTHR11358">
    <property type="entry name" value="ARGINASE/AGMATINASE"/>
    <property type="match status" value="1"/>
</dbReference>
<dbReference type="GO" id="GO:0008783">
    <property type="term" value="F:agmatinase activity"/>
    <property type="evidence" value="ECO:0007669"/>
    <property type="project" value="TreeGrafter"/>
</dbReference>
<gene>
    <name evidence="4" type="ORF">GCM10011491_23750</name>
</gene>
<dbReference type="CDD" id="cd11589">
    <property type="entry name" value="Agmatinase_like_1"/>
    <property type="match status" value="1"/>
</dbReference>
<reference evidence="4" key="2">
    <citation type="submission" date="2020-09" db="EMBL/GenBank/DDBJ databases">
        <authorList>
            <person name="Sun Q."/>
            <person name="Zhou Y."/>
        </authorList>
    </citation>
    <scope>NUCLEOTIDE SEQUENCE</scope>
    <source>
        <strain evidence="4">CGMCC 1.15082</strain>
    </source>
</reference>
<accession>A0A916WF48</accession>
<name>A0A916WF48_9HYPH</name>
<dbReference type="PANTHER" id="PTHR11358:SF26">
    <property type="entry name" value="GUANIDINO ACID HYDROLASE, MITOCHONDRIAL"/>
    <property type="match status" value="1"/>
</dbReference>
<evidence type="ECO:0000256" key="3">
    <source>
        <dbReference type="PROSITE-ProRule" id="PRU00742"/>
    </source>
</evidence>
<dbReference type="Gene3D" id="3.40.800.10">
    <property type="entry name" value="Ureohydrolase domain"/>
    <property type="match status" value="1"/>
</dbReference>
<evidence type="ECO:0000313" key="5">
    <source>
        <dbReference type="Proteomes" id="UP000646478"/>
    </source>
</evidence>
<dbReference type="Pfam" id="PF00491">
    <property type="entry name" value="Arginase"/>
    <property type="match status" value="1"/>
</dbReference>
<dbReference type="GO" id="GO:0033389">
    <property type="term" value="P:putrescine biosynthetic process from arginine, via agmatine"/>
    <property type="evidence" value="ECO:0007669"/>
    <property type="project" value="TreeGrafter"/>
</dbReference>
<keyword evidence="2" id="KW-0378">Hydrolase</keyword>
<dbReference type="InterPro" id="IPR023696">
    <property type="entry name" value="Ureohydrolase_dom_sf"/>
</dbReference>
<dbReference type="SUPFAM" id="SSF52768">
    <property type="entry name" value="Arginase/deacetylase"/>
    <property type="match status" value="1"/>
</dbReference>
<dbReference type="PIRSF" id="PIRSF036979">
    <property type="entry name" value="Arginase"/>
    <property type="match status" value="1"/>
</dbReference>
<proteinExistence type="inferred from homology"/>
<evidence type="ECO:0000256" key="2">
    <source>
        <dbReference type="ARBA" id="ARBA00022801"/>
    </source>
</evidence>
<dbReference type="EMBL" id="BMHH01000008">
    <property type="protein sequence ID" value="GGA94705.1"/>
    <property type="molecule type" value="Genomic_DNA"/>
</dbReference>
<dbReference type="AlphaFoldDB" id="A0A916WF48"/>
<dbReference type="GO" id="GO:0046872">
    <property type="term" value="F:metal ion binding"/>
    <property type="evidence" value="ECO:0007669"/>
    <property type="project" value="UniProtKB-KW"/>
</dbReference>
<protein>
    <submittedName>
        <fullName evidence="4">Agmatinase</fullName>
    </submittedName>
</protein>
<dbReference type="Proteomes" id="UP000646478">
    <property type="component" value="Unassembled WGS sequence"/>
</dbReference>
<evidence type="ECO:0000313" key="4">
    <source>
        <dbReference type="EMBL" id="GGA94705.1"/>
    </source>
</evidence>
<organism evidence="4 5">
    <name type="scientific">Brucella endophytica</name>
    <dbReference type="NCBI Taxonomy" id="1963359"/>
    <lineage>
        <taxon>Bacteria</taxon>
        <taxon>Pseudomonadati</taxon>
        <taxon>Pseudomonadota</taxon>
        <taxon>Alphaproteobacteria</taxon>
        <taxon>Hyphomicrobiales</taxon>
        <taxon>Brucellaceae</taxon>
        <taxon>Brucella/Ochrobactrum group</taxon>
        <taxon>Brucella</taxon>
    </lineage>
</organism>
<evidence type="ECO:0000256" key="1">
    <source>
        <dbReference type="ARBA" id="ARBA00022723"/>
    </source>
</evidence>
<keyword evidence="5" id="KW-1185">Reference proteome</keyword>
<reference evidence="4" key="1">
    <citation type="journal article" date="2014" name="Int. J. Syst. Evol. Microbiol.">
        <title>Complete genome sequence of Corynebacterium casei LMG S-19264T (=DSM 44701T), isolated from a smear-ripened cheese.</title>
        <authorList>
            <consortium name="US DOE Joint Genome Institute (JGI-PGF)"/>
            <person name="Walter F."/>
            <person name="Albersmeier A."/>
            <person name="Kalinowski J."/>
            <person name="Ruckert C."/>
        </authorList>
    </citation>
    <scope>NUCLEOTIDE SEQUENCE</scope>
    <source>
        <strain evidence="4">CGMCC 1.15082</strain>
    </source>
</reference>